<sequence length="155" mass="16805">MKRRQVLTLGIAGLALAGCGLGESRLNPFNWFGSDEETETVADIALPVDSDTRPLMPVISSLTIERTPGGAIIRATGLPPEQGWHDAALVSETRGQPVDGVLTFAFRARPPRTRTRASTEQSREVIVGRFVSDITLATTREVRVIGAINGRTIRR</sequence>
<protein>
    <recommendedName>
        <fullName evidence="3">Lipoprotein</fullName>
    </recommendedName>
</protein>
<dbReference type="Proteomes" id="UP000480350">
    <property type="component" value="Unassembled WGS sequence"/>
</dbReference>
<gene>
    <name evidence="1" type="ORF">GQ651_06595</name>
</gene>
<dbReference type="EMBL" id="WUPT01000001">
    <property type="protein sequence ID" value="MXQ07514.1"/>
    <property type="molecule type" value="Genomic_DNA"/>
</dbReference>
<reference evidence="1 2" key="1">
    <citation type="submission" date="2019-12" db="EMBL/GenBank/DDBJ databases">
        <authorList>
            <person name="Lee S.D."/>
        </authorList>
    </citation>
    <scope>NUCLEOTIDE SEQUENCE [LARGE SCALE GENOMIC DNA]</scope>
    <source>
        <strain evidence="1 2">GH1-50</strain>
    </source>
</reference>
<dbReference type="AlphaFoldDB" id="A0A7C9MWC1"/>
<comment type="caution">
    <text evidence="1">The sequence shown here is derived from an EMBL/GenBank/DDBJ whole genome shotgun (WGS) entry which is preliminary data.</text>
</comment>
<reference evidence="1 2" key="2">
    <citation type="submission" date="2020-03" db="EMBL/GenBank/DDBJ databases">
        <title>Kangsaoukella pontilimi gen. nov., sp. nov., a new member of the family Rhodobacteraceae isolated from a tidal mudflat.</title>
        <authorList>
            <person name="Kim I.S."/>
        </authorList>
    </citation>
    <scope>NUCLEOTIDE SEQUENCE [LARGE SCALE GENOMIC DNA]</scope>
    <source>
        <strain evidence="1 2">GH1-50</strain>
    </source>
</reference>
<name>A0A7C9MWC1_9RHOB</name>
<evidence type="ECO:0000313" key="2">
    <source>
        <dbReference type="Proteomes" id="UP000480350"/>
    </source>
</evidence>
<evidence type="ECO:0008006" key="3">
    <source>
        <dbReference type="Google" id="ProtNLM"/>
    </source>
</evidence>
<dbReference type="RefSeq" id="WP_160763383.1">
    <property type="nucleotide sequence ID" value="NZ_WUPT01000001.1"/>
</dbReference>
<proteinExistence type="predicted"/>
<dbReference type="PROSITE" id="PS51257">
    <property type="entry name" value="PROKAR_LIPOPROTEIN"/>
    <property type="match status" value="1"/>
</dbReference>
<evidence type="ECO:0000313" key="1">
    <source>
        <dbReference type="EMBL" id="MXQ07514.1"/>
    </source>
</evidence>
<organism evidence="1 2">
    <name type="scientific">Kangsaoukella pontilimi</name>
    <dbReference type="NCBI Taxonomy" id="2691042"/>
    <lineage>
        <taxon>Bacteria</taxon>
        <taxon>Pseudomonadati</taxon>
        <taxon>Pseudomonadota</taxon>
        <taxon>Alphaproteobacteria</taxon>
        <taxon>Rhodobacterales</taxon>
        <taxon>Paracoccaceae</taxon>
        <taxon>Kangsaoukella</taxon>
    </lineage>
</organism>
<accession>A0A7C9MWC1</accession>
<keyword evidence="2" id="KW-1185">Reference proteome</keyword>